<dbReference type="OrthoDB" id="413780at2759"/>
<accession>A0A812LBG8</accession>
<dbReference type="PANTHER" id="PTHR48462">
    <property type="entry name" value="PROTEIN, PUTATIVE-RELATED"/>
    <property type="match status" value="1"/>
</dbReference>
<protein>
    <submittedName>
        <fullName evidence="2">Uncharacterized protein</fullName>
    </submittedName>
</protein>
<keyword evidence="3" id="KW-1185">Reference proteome</keyword>
<name>A0A812LBG8_SYMPI</name>
<comment type="caution">
    <text evidence="2">The sequence shown here is derived from an EMBL/GenBank/DDBJ whole genome shotgun (WGS) entry which is preliminary data.</text>
</comment>
<feature type="non-terminal residue" evidence="2">
    <location>
        <position position="1"/>
    </location>
</feature>
<feature type="non-terminal residue" evidence="2">
    <location>
        <position position="721"/>
    </location>
</feature>
<evidence type="ECO:0000313" key="2">
    <source>
        <dbReference type="EMBL" id="CAE7241269.1"/>
    </source>
</evidence>
<sequence>AMLAAVTFHFPGLARWVAWCYHAPTRLCFGERTAIPSELRAGPLDLALFYLDDGVLDGDIAHVVAALAHLQQRGAQLGLHLNLAKCEVVAVVQSPDGSSRVQRDFELLGAAIGAEGFVAAHTAARATAAEPLLNAIADLEDPQVGLRLLRACAGHCRMVHSMRCSPPSAQGQALQAFDSLVRACFAGLTGLHLDEAQWAQASRGLSQAGLGLRATAVDAPAAYLASLGGCATACRELDPQYGAAGLADQPHAQQAAAATPSQHGQKISAVASATPSRWRSSMVKAAASMRLRLAGTAANQARAPASASERNRARPTTDALVRGHRLLQFAGGERNQRHNSLRDLLASWAARAGLQPELEKPGLLLPQRPEDARVERRRPADVYLPALARTPAALDLAVTAPQRQESLAQAGQQSLAAAASYAEAKAAHLQTARACAEQGVRFIPLVAEATGAWDKEASKTLLLISRAVAAREEGQPALVHAEMLQEFSVLLRAHRARAILRRRAEALAVNIANARLSDTNQILKISLRFLMQALGIFTLDSFGDGARTSKPLTAASFVISEQTDVSGVQCSGGWGLFCWMVRRLAPADIVRDRLPTLLVYVMLSFSGLQVASGCDASRNSFALLPYEDKDCCEEAYLTDPSGCLIGGQFNGRFIPGQTWAKGVTCKYNEDIMAFRATCASIPGSYTESSPGICTEAGVPWRAPNTPGFDGAAMRADISAAV</sequence>
<evidence type="ECO:0000313" key="3">
    <source>
        <dbReference type="Proteomes" id="UP000649617"/>
    </source>
</evidence>
<proteinExistence type="predicted"/>
<gene>
    <name evidence="2" type="ORF">SPIL2461_LOCUS4168</name>
</gene>
<organism evidence="2 3">
    <name type="scientific">Symbiodinium pilosum</name>
    <name type="common">Dinoflagellate</name>
    <dbReference type="NCBI Taxonomy" id="2952"/>
    <lineage>
        <taxon>Eukaryota</taxon>
        <taxon>Sar</taxon>
        <taxon>Alveolata</taxon>
        <taxon>Dinophyceae</taxon>
        <taxon>Suessiales</taxon>
        <taxon>Symbiodiniaceae</taxon>
        <taxon>Symbiodinium</taxon>
    </lineage>
</organism>
<dbReference type="EMBL" id="CAJNIZ010005372">
    <property type="protein sequence ID" value="CAE7241269.1"/>
    <property type="molecule type" value="Genomic_DNA"/>
</dbReference>
<dbReference type="Proteomes" id="UP000649617">
    <property type="component" value="Unassembled WGS sequence"/>
</dbReference>
<feature type="compositionally biased region" description="Low complexity" evidence="1">
    <location>
        <begin position="297"/>
        <end position="307"/>
    </location>
</feature>
<dbReference type="PANTHER" id="PTHR48462:SF1">
    <property type="entry name" value="PROTEIN, PUTATIVE-RELATED"/>
    <property type="match status" value="1"/>
</dbReference>
<reference evidence="2" key="1">
    <citation type="submission" date="2021-02" db="EMBL/GenBank/DDBJ databases">
        <authorList>
            <person name="Dougan E. K."/>
            <person name="Rhodes N."/>
            <person name="Thang M."/>
            <person name="Chan C."/>
        </authorList>
    </citation>
    <scope>NUCLEOTIDE SEQUENCE</scope>
</reference>
<dbReference type="AlphaFoldDB" id="A0A812LBG8"/>
<evidence type="ECO:0000256" key="1">
    <source>
        <dbReference type="SAM" id="MobiDB-lite"/>
    </source>
</evidence>
<feature type="region of interest" description="Disordered" evidence="1">
    <location>
        <begin position="297"/>
        <end position="317"/>
    </location>
</feature>